<evidence type="ECO:0000313" key="11">
    <source>
        <dbReference type="EMBL" id="NLW36790.1"/>
    </source>
</evidence>
<feature type="binding site" evidence="10">
    <location>
        <position position="101"/>
    </location>
    <ligand>
        <name>Zn(2+)</name>
        <dbReference type="ChEBI" id="CHEBI:29105"/>
    </ligand>
</feature>
<dbReference type="PANTHER" id="PTHR42891:SF1">
    <property type="entry name" value="D-GLYCERO-BETA-D-MANNO-HEPTOSE-1,7-BISPHOSPHATE 7-PHOSPHATASE"/>
    <property type="match status" value="1"/>
</dbReference>
<dbReference type="AlphaFoldDB" id="A0A971M6J2"/>
<dbReference type="EMBL" id="JAAYEE010000295">
    <property type="protein sequence ID" value="NLW36790.1"/>
    <property type="molecule type" value="Genomic_DNA"/>
</dbReference>
<accession>A0A971M6J2</accession>
<keyword evidence="4 7" id="KW-0378">Hydrolase</keyword>
<dbReference type="Pfam" id="PF13242">
    <property type="entry name" value="Hydrolase_like"/>
    <property type="match status" value="1"/>
</dbReference>
<dbReference type="CDD" id="cd07503">
    <property type="entry name" value="HAD_HisB-N"/>
    <property type="match status" value="1"/>
</dbReference>
<evidence type="ECO:0000256" key="7">
    <source>
        <dbReference type="PIRNR" id="PIRNR004682"/>
    </source>
</evidence>
<reference evidence="11" key="1">
    <citation type="journal article" date="2020" name="Biotechnol. Biofuels">
        <title>New insights from the biogas microbiome by comprehensive genome-resolved metagenomics of nearly 1600 species originating from multiple anaerobic digesters.</title>
        <authorList>
            <person name="Campanaro S."/>
            <person name="Treu L."/>
            <person name="Rodriguez-R L.M."/>
            <person name="Kovalovszki A."/>
            <person name="Ziels R.M."/>
            <person name="Maus I."/>
            <person name="Zhu X."/>
            <person name="Kougias P.G."/>
            <person name="Basile A."/>
            <person name="Luo G."/>
            <person name="Schluter A."/>
            <person name="Konstantinidis K.T."/>
            <person name="Angelidaki I."/>
        </authorList>
    </citation>
    <scope>NUCLEOTIDE SEQUENCE</scope>
    <source>
        <strain evidence="11">AS06rmzACSIP_7</strain>
    </source>
</reference>
<comment type="cofactor">
    <cofactor evidence="10">
        <name>Zn(2+)</name>
        <dbReference type="ChEBI" id="CHEBI:29105"/>
    </cofactor>
</comment>
<keyword evidence="2 7" id="KW-0963">Cytoplasm</keyword>
<evidence type="ECO:0000256" key="8">
    <source>
        <dbReference type="PIRSR" id="PIRSR004682-1"/>
    </source>
</evidence>
<feature type="binding site" evidence="10">
    <location>
        <position position="93"/>
    </location>
    <ligand>
        <name>Zn(2+)</name>
        <dbReference type="ChEBI" id="CHEBI:29105"/>
    </ligand>
</feature>
<dbReference type="PANTHER" id="PTHR42891">
    <property type="entry name" value="D-GLYCERO-BETA-D-MANNO-HEPTOSE-1,7-BISPHOSPHATE 7-PHOSPHATASE"/>
    <property type="match status" value="1"/>
</dbReference>
<dbReference type="GO" id="GO:0016791">
    <property type="term" value="F:phosphatase activity"/>
    <property type="evidence" value="ECO:0007669"/>
    <property type="project" value="InterPro"/>
</dbReference>
<dbReference type="NCBIfam" id="TIGR01662">
    <property type="entry name" value="HAD-SF-IIIA"/>
    <property type="match status" value="1"/>
</dbReference>
<evidence type="ECO:0000256" key="4">
    <source>
        <dbReference type="ARBA" id="ARBA00022801"/>
    </source>
</evidence>
<feature type="active site" description="Nucleophile" evidence="8">
    <location>
        <position position="11"/>
    </location>
</feature>
<feature type="site" description="Contributes to substrate recognition" evidence="9">
    <location>
        <position position="102"/>
    </location>
</feature>
<feature type="binding site" evidence="10">
    <location>
        <position position="9"/>
    </location>
    <ligand>
        <name>Mg(2+)</name>
        <dbReference type="ChEBI" id="CHEBI:18420"/>
    </ligand>
</feature>
<evidence type="ECO:0000256" key="6">
    <source>
        <dbReference type="ARBA" id="ARBA00031828"/>
    </source>
</evidence>
<evidence type="ECO:0000256" key="1">
    <source>
        <dbReference type="ARBA" id="ARBA00004496"/>
    </source>
</evidence>
<dbReference type="EC" id="3.1.3.-" evidence="7"/>
<dbReference type="NCBIfam" id="TIGR01656">
    <property type="entry name" value="Histidinol-ppas"/>
    <property type="match status" value="1"/>
</dbReference>
<keyword evidence="10" id="KW-0460">Magnesium</keyword>
<evidence type="ECO:0000256" key="9">
    <source>
        <dbReference type="PIRSR" id="PIRSR004682-3"/>
    </source>
</evidence>
<comment type="caution">
    <text evidence="11">The sequence shown here is derived from an EMBL/GenBank/DDBJ whole genome shotgun (WGS) entry which is preliminary data.</text>
</comment>
<feature type="binding site" evidence="10">
    <location>
        <position position="91"/>
    </location>
    <ligand>
        <name>Zn(2+)</name>
        <dbReference type="ChEBI" id="CHEBI:29105"/>
    </ligand>
</feature>
<keyword evidence="5 7" id="KW-0119">Carbohydrate metabolism</keyword>
<feature type="active site" description="Nucleophile" evidence="8">
    <location>
        <position position="9"/>
    </location>
</feature>
<feature type="binding site" evidence="10">
    <location>
        <position position="128"/>
    </location>
    <ligand>
        <name>Mg(2+)</name>
        <dbReference type="ChEBI" id="CHEBI:18420"/>
    </ligand>
</feature>
<evidence type="ECO:0000256" key="3">
    <source>
        <dbReference type="ARBA" id="ARBA00022723"/>
    </source>
</evidence>
<reference evidence="11" key="2">
    <citation type="submission" date="2020-01" db="EMBL/GenBank/DDBJ databases">
        <authorList>
            <person name="Campanaro S."/>
        </authorList>
    </citation>
    <scope>NUCLEOTIDE SEQUENCE</scope>
    <source>
        <strain evidence="11">AS06rmzACSIP_7</strain>
    </source>
</reference>
<feature type="site" description="Stabilizes the phosphoryl group" evidence="9">
    <location>
        <position position="57"/>
    </location>
</feature>
<feature type="binding site" evidence="10">
    <location>
        <position position="99"/>
    </location>
    <ligand>
        <name>Zn(2+)</name>
        <dbReference type="ChEBI" id="CHEBI:29105"/>
    </ligand>
</feature>
<gene>
    <name evidence="11" type="ORF">GXY80_15135</name>
</gene>
<evidence type="ECO:0000256" key="5">
    <source>
        <dbReference type="ARBA" id="ARBA00023277"/>
    </source>
</evidence>
<dbReference type="InterPro" id="IPR023214">
    <property type="entry name" value="HAD_sf"/>
</dbReference>
<sequence length="178" mass="19596">MKRRAVFIDRDGVLNCAVVCENRPFPPSGIAEVNILPGVPESLQALKDAGFALIVVSNQPDVARGTTTKETVEAINAYLADRLPVDRFIMCYHDSGDGCDCRKPRPGMLFAGAREFNVDLKASFMVGDRWRDMDAGTAAGCRTVFIDYGYNEKRPQAYDYRASSACEAFSIILLESLT</sequence>
<dbReference type="InterPro" id="IPR036412">
    <property type="entry name" value="HAD-like_sf"/>
</dbReference>
<feature type="binding site" evidence="10">
    <location>
        <position position="11"/>
    </location>
    <ligand>
        <name>Mg(2+)</name>
        <dbReference type="ChEBI" id="CHEBI:18420"/>
    </ligand>
</feature>
<dbReference type="Gene3D" id="3.40.50.1000">
    <property type="entry name" value="HAD superfamily/HAD-like"/>
    <property type="match status" value="1"/>
</dbReference>
<dbReference type="InterPro" id="IPR004446">
    <property type="entry name" value="Heptose_bisP_phosphatase"/>
</dbReference>
<dbReference type="PIRSF" id="PIRSF004682">
    <property type="entry name" value="GmhB"/>
    <property type="match status" value="1"/>
</dbReference>
<dbReference type="InterPro" id="IPR006543">
    <property type="entry name" value="Histidinol-phos"/>
</dbReference>
<evidence type="ECO:0000256" key="2">
    <source>
        <dbReference type="ARBA" id="ARBA00022490"/>
    </source>
</evidence>
<organism evidence="11 12">
    <name type="scientific">Syntrophorhabdus aromaticivorans</name>
    <dbReference type="NCBI Taxonomy" id="328301"/>
    <lineage>
        <taxon>Bacteria</taxon>
        <taxon>Pseudomonadati</taxon>
        <taxon>Thermodesulfobacteriota</taxon>
        <taxon>Syntrophorhabdia</taxon>
        <taxon>Syntrophorhabdales</taxon>
        <taxon>Syntrophorhabdaceae</taxon>
        <taxon>Syntrophorhabdus</taxon>
    </lineage>
</organism>
<dbReference type="GO" id="GO:0046872">
    <property type="term" value="F:metal ion binding"/>
    <property type="evidence" value="ECO:0007669"/>
    <property type="project" value="UniProtKB-KW"/>
</dbReference>
<proteinExistence type="inferred from homology"/>
<evidence type="ECO:0000313" key="12">
    <source>
        <dbReference type="Proteomes" id="UP000777265"/>
    </source>
</evidence>
<protein>
    <recommendedName>
        <fullName evidence="6 7">D,D-heptose 1,7-bisphosphate phosphatase</fullName>
        <ecNumber evidence="7">3.1.3.-</ecNumber>
    </recommendedName>
</protein>
<dbReference type="SUPFAM" id="SSF56784">
    <property type="entry name" value="HAD-like"/>
    <property type="match status" value="1"/>
</dbReference>
<comment type="cofactor">
    <cofactor evidence="10">
        <name>Mg(2+)</name>
        <dbReference type="ChEBI" id="CHEBI:18420"/>
    </cofactor>
</comment>
<feature type="site" description="Stabilizes the phosphoryl group" evidence="9">
    <location>
        <position position="103"/>
    </location>
</feature>
<dbReference type="InterPro" id="IPR006549">
    <property type="entry name" value="HAD-SF_hydro_IIIA"/>
</dbReference>
<comment type="subcellular location">
    <subcellularLocation>
        <location evidence="1 7">Cytoplasm</location>
    </subcellularLocation>
</comment>
<dbReference type="Proteomes" id="UP000777265">
    <property type="component" value="Unassembled WGS sequence"/>
</dbReference>
<dbReference type="GO" id="GO:0005975">
    <property type="term" value="P:carbohydrate metabolic process"/>
    <property type="evidence" value="ECO:0007669"/>
    <property type="project" value="InterPro"/>
</dbReference>
<keyword evidence="3 10" id="KW-0479">Metal-binding</keyword>
<name>A0A971M6J2_9BACT</name>
<comment type="similarity">
    <text evidence="7">Belongs to the gmhB family.</text>
</comment>
<dbReference type="GO" id="GO:0005737">
    <property type="term" value="C:cytoplasm"/>
    <property type="evidence" value="ECO:0007669"/>
    <property type="project" value="UniProtKB-SubCell"/>
</dbReference>
<evidence type="ECO:0000256" key="10">
    <source>
        <dbReference type="PIRSR" id="PIRSR004682-4"/>
    </source>
</evidence>
<keyword evidence="10" id="KW-0862">Zinc</keyword>